<dbReference type="Pfam" id="PF00536">
    <property type="entry name" value="SAM_1"/>
    <property type="match status" value="1"/>
</dbReference>
<evidence type="ECO:0000256" key="1">
    <source>
        <dbReference type="ARBA" id="ARBA00004316"/>
    </source>
</evidence>
<feature type="non-terminal residue" evidence="8">
    <location>
        <position position="1"/>
    </location>
</feature>
<dbReference type="Pfam" id="PF12796">
    <property type="entry name" value="Ank_2"/>
    <property type="match status" value="1"/>
</dbReference>
<accession>A0A7K9I562</accession>
<dbReference type="InterPro" id="IPR001660">
    <property type="entry name" value="SAM"/>
</dbReference>
<evidence type="ECO:0000313" key="8">
    <source>
        <dbReference type="EMBL" id="NXH21231.1"/>
    </source>
</evidence>
<evidence type="ECO:0000256" key="2">
    <source>
        <dbReference type="ARBA" id="ARBA00022737"/>
    </source>
</evidence>
<protein>
    <submittedName>
        <fullName evidence="8">ANS4B protein</fullName>
    </submittedName>
</protein>
<evidence type="ECO:0000256" key="4">
    <source>
        <dbReference type="ARBA" id="ARBA00023273"/>
    </source>
</evidence>
<feature type="domain" description="SAM" evidence="7">
    <location>
        <begin position="336"/>
        <end position="399"/>
    </location>
</feature>
<comment type="subcellular location">
    <subcellularLocation>
        <location evidence="1">Cell projection</location>
    </subcellularLocation>
</comment>
<feature type="repeat" description="ANK" evidence="5">
    <location>
        <begin position="31"/>
        <end position="63"/>
    </location>
</feature>
<dbReference type="InterPro" id="IPR036770">
    <property type="entry name" value="Ankyrin_rpt-contain_sf"/>
</dbReference>
<dbReference type="PANTHER" id="PTHR24161">
    <property type="entry name" value="ANK_REP_REGION DOMAIN-CONTAINING PROTEIN-RELATED"/>
    <property type="match status" value="1"/>
</dbReference>
<dbReference type="GO" id="GO:0120025">
    <property type="term" value="C:plasma membrane bounded cell projection"/>
    <property type="evidence" value="ECO:0007669"/>
    <property type="project" value="UniProtKB-ARBA"/>
</dbReference>
<comment type="caution">
    <text evidence="8">The sequence shown here is derived from an EMBL/GenBank/DDBJ whole genome shotgun (WGS) entry which is preliminary data.</text>
</comment>
<dbReference type="SMART" id="SM00248">
    <property type="entry name" value="ANK"/>
    <property type="match status" value="3"/>
</dbReference>
<dbReference type="FunFam" id="1.25.40.20:FF:000074">
    <property type="entry name" value="Usher syndrome type-1G protein isoform X1"/>
    <property type="match status" value="1"/>
</dbReference>
<dbReference type="Gene3D" id="1.25.40.20">
    <property type="entry name" value="Ankyrin repeat-containing domain"/>
    <property type="match status" value="1"/>
</dbReference>
<reference evidence="8 9" key="1">
    <citation type="submission" date="2019-09" db="EMBL/GenBank/DDBJ databases">
        <title>Bird 10,000 Genomes (B10K) Project - Family phase.</title>
        <authorList>
            <person name="Zhang G."/>
        </authorList>
    </citation>
    <scope>NUCLEOTIDE SEQUENCE [LARGE SCALE GENOMIC DNA]</scope>
    <source>
        <strain evidence="8">B10K-DU-001-16</strain>
        <tissue evidence="8">Muscle</tissue>
    </source>
</reference>
<keyword evidence="4" id="KW-0966">Cell projection</keyword>
<evidence type="ECO:0000256" key="6">
    <source>
        <dbReference type="SAM" id="MobiDB-lite"/>
    </source>
</evidence>
<dbReference type="OrthoDB" id="76949at2759"/>
<dbReference type="SUPFAM" id="SSF47769">
    <property type="entry name" value="SAM/Pointed domain"/>
    <property type="match status" value="1"/>
</dbReference>
<keyword evidence="3 5" id="KW-0040">ANK repeat</keyword>
<dbReference type="GO" id="GO:1904970">
    <property type="term" value="P:brush border assembly"/>
    <property type="evidence" value="ECO:0007669"/>
    <property type="project" value="InterPro"/>
</dbReference>
<dbReference type="PANTHER" id="PTHR24161:SF20">
    <property type="entry name" value="ANKYRIN REPEAT AND SAM DOMAIN-CONTAINING PROTEIN 4B"/>
    <property type="match status" value="1"/>
</dbReference>
<keyword evidence="9" id="KW-1185">Reference proteome</keyword>
<dbReference type="PROSITE" id="PS50088">
    <property type="entry name" value="ANK_REPEAT"/>
    <property type="match status" value="2"/>
</dbReference>
<dbReference type="CDD" id="cd09587">
    <property type="entry name" value="SAM_HARP"/>
    <property type="match status" value="1"/>
</dbReference>
<dbReference type="Proteomes" id="UP000534107">
    <property type="component" value="Unassembled WGS sequence"/>
</dbReference>
<dbReference type="InterPro" id="IPR013761">
    <property type="entry name" value="SAM/pointed_sf"/>
</dbReference>
<proteinExistence type="predicted"/>
<dbReference type="SMART" id="SM00454">
    <property type="entry name" value="SAM"/>
    <property type="match status" value="1"/>
</dbReference>
<keyword evidence="2" id="KW-0677">Repeat</keyword>
<dbReference type="PROSITE" id="PS50297">
    <property type="entry name" value="ANK_REP_REGION"/>
    <property type="match status" value="1"/>
</dbReference>
<gene>
    <name evidence="8" type="primary">Anks4b</name>
    <name evidence="8" type="ORF">BUCCAP_R02976</name>
</gene>
<evidence type="ECO:0000259" key="7">
    <source>
        <dbReference type="SMART" id="SM00454"/>
    </source>
</evidence>
<dbReference type="InterPro" id="IPR037601">
    <property type="entry name" value="ANKS4B_SAM"/>
</dbReference>
<evidence type="ECO:0000256" key="3">
    <source>
        <dbReference type="ARBA" id="ARBA00023043"/>
    </source>
</evidence>
<dbReference type="EMBL" id="VWZO01019638">
    <property type="protein sequence ID" value="NXH21231.1"/>
    <property type="molecule type" value="Genomic_DNA"/>
</dbReference>
<dbReference type="AlphaFoldDB" id="A0A7K9I562"/>
<evidence type="ECO:0000313" key="9">
    <source>
        <dbReference type="Proteomes" id="UP000534107"/>
    </source>
</evidence>
<dbReference type="InterPro" id="IPR002110">
    <property type="entry name" value="Ankyrin_rpt"/>
</dbReference>
<evidence type="ECO:0000256" key="5">
    <source>
        <dbReference type="PROSITE-ProRule" id="PRU00023"/>
    </source>
</evidence>
<organism evidence="8 9">
    <name type="scientific">Bucco capensis</name>
    <name type="common">collared puffbird</name>
    <dbReference type="NCBI Taxonomy" id="135168"/>
    <lineage>
        <taxon>Eukaryota</taxon>
        <taxon>Metazoa</taxon>
        <taxon>Chordata</taxon>
        <taxon>Craniata</taxon>
        <taxon>Vertebrata</taxon>
        <taxon>Euteleostomi</taxon>
        <taxon>Archelosauria</taxon>
        <taxon>Archosauria</taxon>
        <taxon>Dinosauria</taxon>
        <taxon>Saurischia</taxon>
        <taxon>Theropoda</taxon>
        <taxon>Coelurosauria</taxon>
        <taxon>Aves</taxon>
        <taxon>Neognathae</taxon>
        <taxon>Neoaves</taxon>
        <taxon>Telluraves</taxon>
        <taxon>Coraciimorphae</taxon>
        <taxon>Piciformes</taxon>
        <taxon>Bucconidae</taxon>
        <taxon>Bucco</taxon>
    </lineage>
</organism>
<sequence>MSSRYHKAAADGNLELLKEATRKDLNTSDEDGMTPTLLAAYHGYLEALEIICRRGGDPDKCDIWGNTPLHHAACNGHIHCVSFLINFGANIFALDNDLRTPLEAAASRDRSECVRILDKAATEQNMLNPKRVSKLKAQAQRNVEKQIKECEKRQEKHQHEMNRNYMKEKVGTVNSSKGTHSRVKLPSLFASNATSPFSKNLKDTFKLKGKKTTDSTRSQGTQSSDQKDDTGRRTVMHLFDEKEEDELVNDAGEKNFPDNDSELSIFKRPGLGKIVFGRNLAADVNPGTVSSEKEGINFKMSSDLFPYENAENGREDDAENDADIPWHEEVIWDDEEAENTPLEVFLASQMLDEFLPVFMREKIDLDALMLCSDEDLQSIQIELGPRKKVLNAVNKRKQALKNPGETVDTCL</sequence>
<name>A0A7K9I562_9PICI</name>
<feature type="compositionally biased region" description="Polar residues" evidence="6">
    <location>
        <begin position="215"/>
        <end position="224"/>
    </location>
</feature>
<feature type="non-terminal residue" evidence="8">
    <location>
        <position position="411"/>
    </location>
</feature>
<dbReference type="FunFam" id="1.10.150.50:FF:000034">
    <property type="entry name" value="ankyrin repeat and SAM domain-containing protein 4B"/>
    <property type="match status" value="1"/>
</dbReference>
<dbReference type="Gene3D" id="1.10.150.50">
    <property type="entry name" value="Transcription Factor, Ets-1"/>
    <property type="match status" value="1"/>
</dbReference>
<feature type="region of interest" description="Disordered" evidence="6">
    <location>
        <begin position="208"/>
        <end position="232"/>
    </location>
</feature>
<feature type="repeat" description="ANK" evidence="5">
    <location>
        <begin position="64"/>
        <end position="96"/>
    </location>
</feature>
<dbReference type="SUPFAM" id="SSF48403">
    <property type="entry name" value="Ankyrin repeat"/>
    <property type="match status" value="1"/>
</dbReference>